<name>A0A9X0D4S1_9CNID</name>
<protein>
    <submittedName>
        <fullName evidence="1">Uncharacterized protein</fullName>
    </submittedName>
</protein>
<sequence>MRLLKFQRDEVPGLSKLALLEWRKKAIEMKWLSLQQAQCVNSIWTPLPFPRDRLEESDEEQQLFITPSMACKGRSQQVREESLMLQTHVIPGQEGKESLAIKELFKVLKDHSNHFMQELVSASYQHCFVSEVENVLKDPTSSTQRNAAQKMLFTYVLSMLRLNPFCLRLWRQGNKAKRECCA</sequence>
<dbReference type="EMBL" id="MU825875">
    <property type="protein sequence ID" value="KAJ7386850.1"/>
    <property type="molecule type" value="Genomic_DNA"/>
</dbReference>
<organism evidence="1 2">
    <name type="scientific">Desmophyllum pertusum</name>
    <dbReference type="NCBI Taxonomy" id="174260"/>
    <lineage>
        <taxon>Eukaryota</taxon>
        <taxon>Metazoa</taxon>
        <taxon>Cnidaria</taxon>
        <taxon>Anthozoa</taxon>
        <taxon>Hexacorallia</taxon>
        <taxon>Scleractinia</taxon>
        <taxon>Caryophylliina</taxon>
        <taxon>Caryophylliidae</taxon>
        <taxon>Desmophyllum</taxon>
    </lineage>
</organism>
<comment type="caution">
    <text evidence="1">The sequence shown here is derived from an EMBL/GenBank/DDBJ whole genome shotgun (WGS) entry which is preliminary data.</text>
</comment>
<reference evidence="1" key="1">
    <citation type="submission" date="2023-01" db="EMBL/GenBank/DDBJ databases">
        <title>Genome assembly of the deep-sea coral Lophelia pertusa.</title>
        <authorList>
            <person name="Herrera S."/>
            <person name="Cordes E."/>
        </authorList>
    </citation>
    <scope>NUCLEOTIDE SEQUENCE</scope>
    <source>
        <strain evidence="1">USNM1676648</strain>
        <tissue evidence="1">Polyp</tissue>
    </source>
</reference>
<dbReference type="Proteomes" id="UP001163046">
    <property type="component" value="Unassembled WGS sequence"/>
</dbReference>
<gene>
    <name evidence="1" type="ORF">OS493_006882</name>
</gene>
<evidence type="ECO:0000313" key="2">
    <source>
        <dbReference type="Proteomes" id="UP001163046"/>
    </source>
</evidence>
<dbReference type="AlphaFoldDB" id="A0A9X0D4S1"/>
<accession>A0A9X0D4S1</accession>
<evidence type="ECO:0000313" key="1">
    <source>
        <dbReference type="EMBL" id="KAJ7386850.1"/>
    </source>
</evidence>
<proteinExistence type="predicted"/>
<keyword evidence="2" id="KW-1185">Reference proteome</keyword>